<sequence length="82" mass="8783">MPAVPVGPTELASHVAVCVQGYVVTVSCWKNAAGGPDTLHTVGQPTVMERHQKKNTKTTVAGQQSIVAFRKDQRIGIPMQND</sequence>
<keyword evidence="2" id="KW-1185">Reference proteome</keyword>
<evidence type="ECO:0000313" key="2">
    <source>
        <dbReference type="Proteomes" id="UP000663880"/>
    </source>
</evidence>
<proteinExistence type="predicted"/>
<evidence type="ECO:0000313" key="1">
    <source>
        <dbReference type="EMBL" id="CAF4903393.1"/>
    </source>
</evidence>
<organism evidence="1 2">
    <name type="scientific">Pieris macdunnoughi</name>
    <dbReference type="NCBI Taxonomy" id="345717"/>
    <lineage>
        <taxon>Eukaryota</taxon>
        <taxon>Metazoa</taxon>
        <taxon>Ecdysozoa</taxon>
        <taxon>Arthropoda</taxon>
        <taxon>Hexapoda</taxon>
        <taxon>Insecta</taxon>
        <taxon>Pterygota</taxon>
        <taxon>Neoptera</taxon>
        <taxon>Endopterygota</taxon>
        <taxon>Lepidoptera</taxon>
        <taxon>Glossata</taxon>
        <taxon>Ditrysia</taxon>
        <taxon>Papilionoidea</taxon>
        <taxon>Pieridae</taxon>
        <taxon>Pierinae</taxon>
        <taxon>Pieris</taxon>
    </lineage>
</organism>
<accession>A0A821V7R3</accession>
<name>A0A821V7R3_9NEOP</name>
<dbReference type="AlphaFoldDB" id="A0A821V7R3"/>
<protein>
    <submittedName>
        <fullName evidence="1">Uncharacterized protein</fullName>
    </submittedName>
</protein>
<dbReference type="EMBL" id="CAJOBZ010000039">
    <property type="protein sequence ID" value="CAF4903393.1"/>
    <property type="molecule type" value="Genomic_DNA"/>
</dbReference>
<gene>
    <name evidence="1" type="ORF">PMACD_LOCUS11481</name>
</gene>
<dbReference type="Proteomes" id="UP000663880">
    <property type="component" value="Unassembled WGS sequence"/>
</dbReference>
<reference evidence="1" key="1">
    <citation type="submission" date="2021-02" db="EMBL/GenBank/DDBJ databases">
        <authorList>
            <person name="Steward A R."/>
        </authorList>
    </citation>
    <scope>NUCLEOTIDE SEQUENCE</scope>
</reference>
<comment type="caution">
    <text evidence="1">The sequence shown here is derived from an EMBL/GenBank/DDBJ whole genome shotgun (WGS) entry which is preliminary data.</text>
</comment>